<organism evidence="8 9">
    <name type="scientific">Pseudogemmobacter lacusdianii</name>
    <dbReference type="NCBI Taxonomy" id="3069608"/>
    <lineage>
        <taxon>Bacteria</taxon>
        <taxon>Pseudomonadati</taxon>
        <taxon>Pseudomonadota</taxon>
        <taxon>Alphaproteobacteria</taxon>
        <taxon>Rhodobacterales</taxon>
        <taxon>Paracoccaceae</taxon>
        <taxon>Pseudogemmobacter</taxon>
    </lineage>
</organism>
<dbReference type="NCBIfam" id="TIGR00112">
    <property type="entry name" value="proC"/>
    <property type="match status" value="1"/>
</dbReference>
<dbReference type="RefSeq" id="WP_306681812.1">
    <property type="nucleotide sequence ID" value="NZ_JAVDBT010000023.1"/>
</dbReference>
<sequence>MTKLLLVGAGNMGYALLAGWMKMQDRPQVSVVEPYEALRDRAAGLASDAFASLDHLAADYAPDVVVLAVKPQVIADVLQGYRRFENACFVSVAAGTTLATLAAGLGDVAIARVMPNTPAAVGKGVFGMFSNDRTTAQQRELVRDLLSTGGIVLEVATEADIDRITAISGSGPAYVFHFIEALTEAAKRIGLPEDIAAQAARATVFGSASLAEQSAEDAAQLRVNVTSPNGTTAAALDVLMGEGRMTSLMTKAAQAAFDRAQELARD</sequence>
<dbReference type="Gene3D" id="1.10.3730.10">
    <property type="entry name" value="ProC C-terminal domain-like"/>
    <property type="match status" value="1"/>
</dbReference>
<keyword evidence="3 4" id="KW-0560">Oxidoreductase</keyword>
<dbReference type="Pfam" id="PF03807">
    <property type="entry name" value="F420_oxidored"/>
    <property type="match status" value="1"/>
</dbReference>
<dbReference type="HAMAP" id="MF_01925">
    <property type="entry name" value="P5C_reductase"/>
    <property type="match status" value="1"/>
</dbReference>
<evidence type="ECO:0000259" key="7">
    <source>
        <dbReference type="Pfam" id="PF14748"/>
    </source>
</evidence>
<dbReference type="InterPro" id="IPR036291">
    <property type="entry name" value="NAD(P)-bd_dom_sf"/>
</dbReference>
<proteinExistence type="inferred from homology"/>
<accession>A0ABU0W260</accession>
<evidence type="ECO:0000256" key="2">
    <source>
        <dbReference type="ARBA" id="ARBA00022857"/>
    </source>
</evidence>
<dbReference type="PANTHER" id="PTHR11645">
    <property type="entry name" value="PYRROLINE-5-CARBOXYLATE REDUCTASE"/>
    <property type="match status" value="1"/>
</dbReference>
<dbReference type="PIRSF" id="PIRSF000193">
    <property type="entry name" value="Pyrrol-5-carb_rd"/>
    <property type="match status" value="1"/>
</dbReference>
<evidence type="ECO:0000313" key="9">
    <source>
        <dbReference type="Proteomes" id="UP001239680"/>
    </source>
</evidence>
<evidence type="ECO:0000256" key="3">
    <source>
        <dbReference type="ARBA" id="ARBA00023002"/>
    </source>
</evidence>
<dbReference type="EC" id="1.5.1.2" evidence="4 5"/>
<dbReference type="InterPro" id="IPR029036">
    <property type="entry name" value="P5CR_dimer"/>
</dbReference>
<dbReference type="SUPFAM" id="SSF48179">
    <property type="entry name" value="6-phosphogluconate dehydrogenase C-terminal domain-like"/>
    <property type="match status" value="1"/>
</dbReference>
<keyword evidence="4" id="KW-0028">Amino-acid biosynthesis</keyword>
<keyword evidence="4" id="KW-0641">Proline biosynthesis</keyword>
<comment type="subcellular location">
    <subcellularLocation>
        <location evidence="4">Cytoplasm</location>
    </subcellularLocation>
</comment>
<feature type="domain" description="Pyrroline-5-carboxylate reductase dimerisation" evidence="7">
    <location>
        <begin position="158"/>
        <end position="263"/>
    </location>
</feature>
<reference evidence="8 9" key="1">
    <citation type="submission" date="2023-08" db="EMBL/GenBank/DDBJ databases">
        <title>Characterization of two Paracoccaceae strains isolated from Phycosphere and proposal of Xinfangfangia lacusdiani sp. nov.</title>
        <authorList>
            <person name="Deng Y."/>
            <person name="Zhang Y.Q."/>
        </authorList>
    </citation>
    <scope>NUCLEOTIDE SEQUENCE [LARGE SCALE GENOMIC DNA]</scope>
    <source>
        <strain evidence="8 9">CPCC 101601</strain>
    </source>
</reference>
<dbReference type="InterPro" id="IPR000304">
    <property type="entry name" value="Pyrroline-COOH_reductase"/>
</dbReference>
<dbReference type="Pfam" id="PF14748">
    <property type="entry name" value="P5CR_dimer"/>
    <property type="match status" value="1"/>
</dbReference>
<evidence type="ECO:0000256" key="5">
    <source>
        <dbReference type="NCBIfam" id="TIGR00112"/>
    </source>
</evidence>
<keyword evidence="9" id="KW-1185">Reference proteome</keyword>
<evidence type="ECO:0000256" key="1">
    <source>
        <dbReference type="ARBA" id="ARBA00005525"/>
    </source>
</evidence>
<gene>
    <name evidence="4 8" type="primary">proC</name>
    <name evidence="8" type="ORF">Q9295_17165</name>
</gene>
<comment type="function">
    <text evidence="4">Catalyzes the reduction of 1-pyrroline-5-carboxylate (PCA) to L-proline.</text>
</comment>
<evidence type="ECO:0000256" key="4">
    <source>
        <dbReference type="HAMAP-Rule" id="MF_01925"/>
    </source>
</evidence>
<dbReference type="InterPro" id="IPR008927">
    <property type="entry name" value="6-PGluconate_DH-like_C_sf"/>
</dbReference>
<dbReference type="GO" id="GO:0004735">
    <property type="term" value="F:pyrroline-5-carboxylate reductase activity"/>
    <property type="evidence" value="ECO:0007669"/>
    <property type="project" value="UniProtKB-EC"/>
</dbReference>
<dbReference type="PANTHER" id="PTHR11645:SF0">
    <property type="entry name" value="PYRROLINE-5-CARBOXYLATE REDUCTASE 3"/>
    <property type="match status" value="1"/>
</dbReference>
<dbReference type="Gene3D" id="3.40.50.720">
    <property type="entry name" value="NAD(P)-binding Rossmann-like Domain"/>
    <property type="match status" value="1"/>
</dbReference>
<dbReference type="InterPro" id="IPR028939">
    <property type="entry name" value="P5C_Rdtase_cat_N"/>
</dbReference>
<feature type="domain" description="Pyrroline-5-carboxylate reductase catalytic N-terminal" evidence="6">
    <location>
        <begin position="6"/>
        <end position="95"/>
    </location>
</feature>
<name>A0ABU0W260_9RHOB</name>
<comment type="catalytic activity">
    <reaction evidence="4">
        <text>L-proline + NADP(+) = (S)-1-pyrroline-5-carboxylate + NADPH + 2 H(+)</text>
        <dbReference type="Rhea" id="RHEA:14109"/>
        <dbReference type="ChEBI" id="CHEBI:15378"/>
        <dbReference type="ChEBI" id="CHEBI:17388"/>
        <dbReference type="ChEBI" id="CHEBI:57783"/>
        <dbReference type="ChEBI" id="CHEBI:58349"/>
        <dbReference type="ChEBI" id="CHEBI:60039"/>
        <dbReference type="EC" id="1.5.1.2"/>
    </reaction>
</comment>
<keyword evidence="2 4" id="KW-0521">NADP</keyword>
<dbReference type="Proteomes" id="UP001239680">
    <property type="component" value="Unassembled WGS sequence"/>
</dbReference>
<keyword evidence="4" id="KW-0963">Cytoplasm</keyword>
<comment type="catalytic activity">
    <reaction evidence="4">
        <text>L-proline + NAD(+) = (S)-1-pyrroline-5-carboxylate + NADH + 2 H(+)</text>
        <dbReference type="Rhea" id="RHEA:14105"/>
        <dbReference type="ChEBI" id="CHEBI:15378"/>
        <dbReference type="ChEBI" id="CHEBI:17388"/>
        <dbReference type="ChEBI" id="CHEBI:57540"/>
        <dbReference type="ChEBI" id="CHEBI:57945"/>
        <dbReference type="ChEBI" id="CHEBI:60039"/>
        <dbReference type="EC" id="1.5.1.2"/>
    </reaction>
</comment>
<evidence type="ECO:0000259" key="6">
    <source>
        <dbReference type="Pfam" id="PF03807"/>
    </source>
</evidence>
<comment type="similarity">
    <text evidence="1 4">Belongs to the pyrroline-5-carboxylate reductase family.</text>
</comment>
<dbReference type="EMBL" id="JAVDBT010000023">
    <property type="protein sequence ID" value="MDQ2068105.1"/>
    <property type="molecule type" value="Genomic_DNA"/>
</dbReference>
<comment type="caution">
    <text evidence="8">The sequence shown here is derived from an EMBL/GenBank/DDBJ whole genome shotgun (WGS) entry which is preliminary data.</text>
</comment>
<evidence type="ECO:0000313" key="8">
    <source>
        <dbReference type="EMBL" id="MDQ2068105.1"/>
    </source>
</evidence>
<comment type="pathway">
    <text evidence="4">Amino-acid biosynthesis; L-proline biosynthesis; L-proline from L-glutamate 5-semialdehyde: step 1/1.</text>
</comment>
<protein>
    <recommendedName>
        <fullName evidence="4 5">Pyrroline-5-carboxylate reductase</fullName>
        <shortName evidence="4">P5C reductase</shortName>
        <shortName evidence="4">P5CR</shortName>
        <ecNumber evidence="4 5">1.5.1.2</ecNumber>
    </recommendedName>
    <alternativeName>
        <fullName evidence="4">PCA reductase</fullName>
    </alternativeName>
</protein>
<dbReference type="SUPFAM" id="SSF51735">
    <property type="entry name" value="NAD(P)-binding Rossmann-fold domains"/>
    <property type="match status" value="1"/>
</dbReference>